<feature type="transmembrane region" description="Helical" evidence="1">
    <location>
        <begin position="153"/>
        <end position="174"/>
    </location>
</feature>
<feature type="transmembrane region" description="Helical" evidence="1">
    <location>
        <begin position="121"/>
        <end position="141"/>
    </location>
</feature>
<feature type="transmembrane region" description="Helical" evidence="1">
    <location>
        <begin position="97"/>
        <end position="114"/>
    </location>
</feature>
<evidence type="ECO:0000256" key="1">
    <source>
        <dbReference type="SAM" id="Phobius"/>
    </source>
</evidence>
<name>A0AA85J5C5_TRIRE</name>
<protein>
    <submittedName>
        <fullName evidence="3">Uncharacterized protein</fullName>
    </submittedName>
</protein>
<sequence>MKQKMSHFDAFRVYLTYKSQENQKVTTFSNIWFFFNLFIMILTTLTAVVFFRKVEIASEFFMRHEYIVLAILSLGVFLLLILLFVTKIHSDPITAPLILRTVLVLWSVAFAAVFNPVEFPCGVISLIITSLITLIIIVLALRLPPLNRKGVVFFVALALILALIAAIGNVMCYLSTKEFIKLENNLIFCIPGTVYTGLFIAFVMFICLSVRRWIMPIFYPNSIEFILSFTVWFLMISLFIEVYTGFITEEIKLNATIIKATCLNISLPKISPFSCRVYN</sequence>
<keyword evidence="1" id="KW-0472">Membrane</keyword>
<reference evidence="3" key="2">
    <citation type="submission" date="2023-11" db="UniProtKB">
        <authorList>
            <consortium name="WormBaseParasite"/>
        </authorList>
    </citation>
    <scope>IDENTIFICATION</scope>
</reference>
<proteinExistence type="predicted"/>
<organism evidence="2 3">
    <name type="scientific">Trichobilharzia regenti</name>
    <name type="common">Nasal bird schistosome</name>
    <dbReference type="NCBI Taxonomy" id="157069"/>
    <lineage>
        <taxon>Eukaryota</taxon>
        <taxon>Metazoa</taxon>
        <taxon>Spiralia</taxon>
        <taxon>Lophotrochozoa</taxon>
        <taxon>Platyhelminthes</taxon>
        <taxon>Trematoda</taxon>
        <taxon>Digenea</taxon>
        <taxon>Strigeidida</taxon>
        <taxon>Schistosomatoidea</taxon>
        <taxon>Schistosomatidae</taxon>
        <taxon>Trichobilharzia</taxon>
    </lineage>
</organism>
<evidence type="ECO:0000313" key="3">
    <source>
        <dbReference type="WBParaSite" id="TREG1_129790.1"/>
    </source>
</evidence>
<feature type="transmembrane region" description="Helical" evidence="1">
    <location>
        <begin position="186"/>
        <end position="214"/>
    </location>
</feature>
<feature type="transmembrane region" description="Helical" evidence="1">
    <location>
        <begin position="66"/>
        <end position="85"/>
    </location>
</feature>
<accession>A0AA85J5C5</accession>
<dbReference type="Proteomes" id="UP000050795">
    <property type="component" value="Unassembled WGS sequence"/>
</dbReference>
<keyword evidence="1" id="KW-1133">Transmembrane helix</keyword>
<feature type="transmembrane region" description="Helical" evidence="1">
    <location>
        <begin position="31"/>
        <end position="54"/>
    </location>
</feature>
<evidence type="ECO:0000313" key="2">
    <source>
        <dbReference type="Proteomes" id="UP000050795"/>
    </source>
</evidence>
<reference evidence="2" key="1">
    <citation type="submission" date="2022-06" db="EMBL/GenBank/DDBJ databases">
        <authorList>
            <person name="Berger JAMES D."/>
            <person name="Berger JAMES D."/>
        </authorList>
    </citation>
    <scope>NUCLEOTIDE SEQUENCE [LARGE SCALE GENOMIC DNA]</scope>
</reference>
<dbReference type="WBParaSite" id="TREG1_129790.1">
    <property type="protein sequence ID" value="TREG1_129790.1"/>
    <property type="gene ID" value="TREG1_129790"/>
</dbReference>
<dbReference type="AlphaFoldDB" id="A0AA85J5C5"/>
<keyword evidence="1" id="KW-0812">Transmembrane</keyword>
<feature type="transmembrane region" description="Helical" evidence="1">
    <location>
        <begin position="226"/>
        <end position="246"/>
    </location>
</feature>
<keyword evidence="2" id="KW-1185">Reference proteome</keyword>